<evidence type="ECO:0000256" key="5">
    <source>
        <dbReference type="ARBA" id="ARBA00022982"/>
    </source>
</evidence>
<sequence length="173" mass="19346">MTQKITLIFALFITTLFAQENISIDELLKTNYDDSTITIEKKSLILTKEDVETIQKLANTKVGSKIVRYYRVTKNEELLGNAILLKQKIRTKNAAILYMVDANNSMKGLEIVSFKEPSEYKPNDEWTKVFEGKTGEDMLIAGKDIPTISGATLSARAIADTARVALAIVEQKL</sequence>
<evidence type="ECO:0000256" key="4">
    <source>
        <dbReference type="ARBA" id="ARBA00022643"/>
    </source>
</evidence>
<keyword evidence="5" id="KW-0249">Electron transport</keyword>
<dbReference type="Pfam" id="PF04205">
    <property type="entry name" value="FMN_bind"/>
    <property type="match status" value="1"/>
</dbReference>
<evidence type="ECO:0000256" key="3">
    <source>
        <dbReference type="ARBA" id="ARBA00022630"/>
    </source>
</evidence>
<evidence type="ECO:0000256" key="1">
    <source>
        <dbReference type="ARBA" id="ARBA00022448"/>
    </source>
</evidence>
<dbReference type="InterPro" id="IPR007329">
    <property type="entry name" value="FMN-bd"/>
</dbReference>
<evidence type="ECO:0000256" key="2">
    <source>
        <dbReference type="ARBA" id="ARBA00022553"/>
    </source>
</evidence>
<keyword evidence="1" id="KW-0813">Transport</keyword>
<dbReference type="GO" id="GO:0010181">
    <property type="term" value="F:FMN binding"/>
    <property type="evidence" value="ECO:0007669"/>
    <property type="project" value="InterPro"/>
</dbReference>
<dbReference type="PANTHER" id="PTHR36118">
    <property type="entry name" value="ION-TRANSLOCATING OXIDOREDUCTASE COMPLEX SUBUNIT G"/>
    <property type="match status" value="1"/>
</dbReference>
<name>A0A6S6S859_9BACT</name>
<evidence type="ECO:0000259" key="6">
    <source>
        <dbReference type="SMART" id="SM00900"/>
    </source>
</evidence>
<dbReference type="PANTHER" id="PTHR36118:SF1">
    <property type="entry name" value="ION-TRANSLOCATING OXIDOREDUCTASE COMPLEX SUBUNIT G"/>
    <property type="match status" value="1"/>
</dbReference>
<keyword evidence="2" id="KW-0597">Phosphoprotein</keyword>
<evidence type="ECO:0000313" key="7">
    <source>
        <dbReference type="EMBL" id="CAA6800629.1"/>
    </source>
</evidence>
<gene>
    <name evidence="7" type="ORF">HELGO_WM9775</name>
</gene>
<dbReference type="GO" id="GO:0022900">
    <property type="term" value="P:electron transport chain"/>
    <property type="evidence" value="ECO:0007669"/>
    <property type="project" value="InterPro"/>
</dbReference>
<dbReference type="GO" id="GO:0009055">
    <property type="term" value="F:electron transfer activity"/>
    <property type="evidence" value="ECO:0007669"/>
    <property type="project" value="InterPro"/>
</dbReference>
<dbReference type="InterPro" id="IPR010209">
    <property type="entry name" value="Ion_transpt_RnfG/RsxG"/>
</dbReference>
<protein>
    <recommendedName>
        <fullName evidence="6">FMN-binding domain-containing protein</fullName>
    </recommendedName>
</protein>
<dbReference type="AlphaFoldDB" id="A0A6S6S859"/>
<dbReference type="GO" id="GO:0005886">
    <property type="term" value="C:plasma membrane"/>
    <property type="evidence" value="ECO:0007669"/>
    <property type="project" value="InterPro"/>
</dbReference>
<dbReference type="SMART" id="SM00900">
    <property type="entry name" value="FMN_bind"/>
    <property type="match status" value="1"/>
</dbReference>
<keyword evidence="4" id="KW-0288">FMN</keyword>
<dbReference type="EMBL" id="CACVAX010000001">
    <property type="protein sequence ID" value="CAA6800629.1"/>
    <property type="molecule type" value="Genomic_DNA"/>
</dbReference>
<feature type="domain" description="FMN-binding" evidence="6">
    <location>
        <begin position="91"/>
        <end position="169"/>
    </location>
</feature>
<organism evidence="7">
    <name type="scientific">uncultured Sulfurovum sp</name>
    <dbReference type="NCBI Taxonomy" id="269237"/>
    <lineage>
        <taxon>Bacteria</taxon>
        <taxon>Pseudomonadati</taxon>
        <taxon>Campylobacterota</taxon>
        <taxon>Epsilonproteobacteria</taxon>
        <taxon>Campylobacterales</taxon>
        <taxon>Sulfurovaceae</taxon>
        <taxon>Sulfurovum</taxon>
        <taxon>environmental samples</taxon>
    </lineage>
</organism>
<accession>A0A6S6S859</accession>
<keyword evidence="3" id="KW-0285">Flavoprotein</keyword>
<reference evidence="7" key="1">
    <citation type="submission" date="2020-01" db="EMBL/GenBank/DDBJ databases">
        <authorList>
            <person name="Meier V. D."/>
            <person name="Meier V D."/>
        </authorList>
    </citation>
    <scope>NUCLEOTIDE SEQUENCE</scope>
    <source>
        <strain evidence="7">HLG_WM_MAG_04</strain>
    </source>
</reference>
<proteinExistence type="predicted"/>